<keyword evidence="2" id="KW-1185">Reference proteome</keyword>
<protein>
    <submittedName>
        <fullName evidence="1">Uncharacterized protein</fullName>
    </submittedName>
</protein>
<dbReference type="GeneID" id="85461149"/>
<accession>A0AAJ0EPJ6</accession>
<evidence type="ECO:0000313" key="1">
    <source>
        <dbReference type="EMBL" id="KAK1656689.1"/>
    </source>
</evidence>
<dbReference type="Proteomes" id="UP001224890">
    <property type="component" value="Unassembled WGS sequence"/>
</dbReference>
<gene>
    <name evidence="1" type="ORF">BDP55DRAFT_688243</name>
</gene>
<dbReference type="RefSeq" id="XP_060421453.1">
    <property type="nucleotide sequence ID" value="XM_060576623.1"/>
</dbReference>
<evidence type="ECO:0000313" key="2">
    <source>
        <dbReference type="Proteomes" id="UP001224890"/>
    </source>
</evidence>
<comment type="caution">
    <text evidence="1">The sequence shown here is derived from an EMBL/GenBank/DDBJ whole genome shotgun (WGS) entry which is preliminary data.</text>
</comment>
<organism evidence="1 2">
    <name type="scientific">Colletotrichum godetiae</name>
    <dbReference type="NCBI Taxonomy" id="1209918"/>
    <lineage>
        <taxon>Eukaryota</taxon>
        <taxon>Fungi</taxon>
        <taxon>Dikarya</taxon>
        <taxon>Ascomycota</taxon>
        <taxon>Pezizomycotina</taxon>
        <taxon>Sordariomycetes</taxon>
        <taxon>Hypocreomycetidae</taxon>
        <taxon>Glomerellales</taxon>
        <taxon>Glomerellaceae</taxon>
        <taxon>Colletotrichum</taxon>
        <taxon>Colletotrichum acutatum species complex</taxon>
    </lineage>
</organism>
<name>A0AAJ0EPJ6_9PEZI</name>
<sequence>MEVSTRAVRALIAGAIFPDAERADVAPNGRRITKRGVRLYSHFILVCLSRVSSLTIV</sequence>
<dbReference type="AlphaFoldDB" id="A0AAJ0EPJ6"/>
<dbReference type="EMBL" id="JAHMHR010000131">
    <property type="protein sequence ID" value="KAK1656689.1"/>
    <property type="molecule type" value="Genomic_DNA"/>
</dbReference>
<proteinExistence type="predicted"/>
<reference evidence="1" key="1">
    <citation type="submission" date="2021-06" db="EMBL/GenBank/DDBJ databases">
        <title>Comparative genomics, transcriptomics and evolutionary studies reveal genomic signatures of adaptation to plant cell wall in hemibiotrophic fungi.</title>
        <authorList>
            <consortium name="DOE Joint Genome Institute"/>
            <person name="Baroncelli R."/>
            <person name="Diaz J.F."/>
            <person name="Benocci T."/>
            <person name="Peng M."/>
            <person name="Battaglia E."/>
            <person name="Haridas S."/>
            <person name="Andreopoulos W."/>
            <person name="Labutti K."/>
            <person name="Pangilinan J."/>
            <person name="Floch G.L."/>
            <person name="Makela M.R."/>
            <person name="Henrissat B."/>
            <person name="Grigoriev I.V."/>
            <person name="Crouch J.A."/>
            <person name="De Vries R.P."/>
            <person name="Sukno S.A."/>
            <person name="Thon M.R."/>
        </authorList>
    </citation>
    <scope>NUCLEOTIDE SEQUENCE</scope>
    <source>
        <strain evidence="1">CBS 193.32</strain>
    </source>
</reference>